<dbReference type="EMBL" id="CCBN010000002">
    <property type="protein sequence ID" value="CDO52022.1"/>
    <property type="molecule type" value="Genomic_DNA"/>
</dbReference>
<evidence type="ECO:0000256" key="11">
    <source>
        <dbReference type="RuleBase" id="RU003657"/>
    </source>
</evidence>
<dbReference type="InterPro" id="IPR011060">
    <property type="entry name" value="RibuloseP-bd_barrel"/>
</dbReference>
<keyword evidence="12" id="KW-0963">Cytoplasm</keyword>
<evidence type="ECO:0000256" key="5">
    <source>
        <dbReference type="ARBA" id="ARBA00018464"/>
    </source>
</evidence>
<evidence type="ECO:0000256" key="7">
    <source>
        <dbReference type="ARBA" id="ARBA00023102"/>
    </source>
</evidence>
<dbReference type="NCBIfam" id="TIGR02129">
    <property type="entry name" value="hisA_euk"/>
    <property type="match status" value="1"/>
</dbReference>
<dbReference type="GO" id="GO:0000105">
    <property type="term" value="P:L-histidine biosynthetic process"/>
    <property type="evidence" value="ECO:0007669"/>
    <property type="project" value="UniProtKB-UniPathway"/>
</dbReference>
<dbReference type="GO" id="GO:0003949">
    <property type="term" value="F:1-(5-phosphoribosyl)-5-[(5-phosphoribosylamino)methylideneamino]imidazole-4-carboxamide isomerase activity"/>
    <property type="evidence" value="ECO:0007669"/>
    <property type="project" value="UniProtKB-EC"/>
</dbReference>
<comment type="pathway">
    <text evidence="2 12">Amino-acid biosynthesis; L-histidine biosynthesis; L-histidine from 5-phospho-alpha-D-ribose 1-diphosphate: step 4/9.</text>
</comment>
<dbReference type="UniPathway" id="UPA00031">
    <property type="reaction ID" value="UER00009"/>
</dbReference>
<keyword evidence="6 11" id="KW-0028">Amino-acid biosynthesis</keyword>
<dbReference type="SUPFAM" id="SSF51366">
    <property type="entry name" value="Ribulose-phoshate binding barrel"/>
    <property type="match status" value="1"/>
</dbReference>
<evidence type="ECO:0000256" key="6">
    <source>
        <dbReference type="ARBA" id="ARBA00022605"/>
    </source>
</evidence>
<dbReference type="Pfam" id="PF00977">
    <property type="entry name" value="His_biosynth"/>
    <property type="match status" value="1"/>
</dbReference>
<sequence length="268" mass="29493">MTKFKGCIDIHSGKVKQIVGGTLDTNSLRTNFVAEHPSSYYSELYKNNNVEGTHVIKLGPGCDEAAKAALAAWPNHLQVGGGITDENAAEWVHEHKASKVIVTSFLFVNGGKEFSLPRLESLVKALDNDTSKIVIDLSCRRKQVVDPVTQEVTGTKWFVATNRWQTITPLEVNKETLEFFAKYCSEFLIHAADVEGLCKGIDEDLVRALGEWSPLPCVYAGGAKSIEDLELVKRLSNGKVDLTFGSALDIFGGNQVKFTDCVEWNSKQ</sequence>
<name>A0A0J9X4G2_GEOCN</name>
<dbReference type="STRING" id="1173061.A0A0J9X4G2"/>
<dbReference type="Proteomes" id="UP000242525">
    <property type="component" value="Unassembled WGS sequence"/>
</dbReference>
<dbReference type="GO" id="GO:0005737">
    <property type="term" value="C:cytoplasm"/>
    <property type="evidence" value="ECO:0007669"/>
    <property type="project" value="UniProtKB-SubCell"/>
</dbReference>
<dbReference type="AlphaFoldDB" id="A0A0J9X4G2"/>
<dbReference type="InterPro" id="IPR044524">
    <property type="entry name" value="Isoase_HisA-like"/>
</dbReference>
<evidence type="ECO:0000256" key="2">
    <source>
        <dbReference type="ARBA" id="ARBA00005133"/>
    </source>
</evidence>
<dbReference type="Gene3D" id="3.20.20.70">
    <property type="entry name" value="Aldolase class I"/>
    <property type="match status" value="1"/>
</dbReference>
<evidence type="ECO:0000313" key="14">
    <source>
        <dbReference type="Proteomes" id="UP000242525"/>
    </source>
</evidence>
<comment type="catalytic activity">
    <reaction evidence="1 12">
        <text>1-(5-phospho-beta-D-ribosyl)-5-[(5-phospho-beta-D-ribosylamino)methylideneamino]imidazole-4-carboxamide = 5-[(5-phospho-1-deoxy-D-ribulos-1-ylimino)methylamino]-1-(5-phospho-beta-D-ribosyl)imidazole-4-carboxamide</text>
        <dbReference type="Rhea" id="RHEA:15469"/>
        <dbReference type="ChEBI" id="CHEBI:58435"/>
        <dbReference type="ChEBI" id="CHEBI:58525"/>
        <dbReference type="EC" id="5.3.1.16"/>
    </reaction>
</comment>
<evidence type="ECO:0000256" key="8">
    <source>
        <dbReference type="ARBA" id="ARBA00023235"/>
    </source>
</evidence>
<comment type="caution">
    <text evidence="13">The sequence shown here is derived from an EMBL/GenBank/DDBJ whole genome shotgun (WGS) entry which is preliminary data.</text>
</comment>
<dbReference type="PANTHER" id="PTHR43090:SF2">
    <property type="entry name" value="1-(5-PHOSPHORIBOSYL)-5-[(5-PHOSPHORIBOSYLAMINO)METHYLIDENEAMINO] IMIDAZOLE-4-CARBOXAMIDE ISOMERASE"/>
    <property type="match status" value="1"/>
</dbReference>
<gene>
    <name evidence="13" type="ORF">BN980_GECA02s04663g</name>
</gene>
<dbReference type="InterPro" id="IPR006062">
    <property type="entry name" value="His_biosynth"/>
</dbReference>
<protein>
    <recommendedName>
        <fullName evidence="5 12">1-(5-phosphoribosyl)-5-[(5-phosphoribosylamino)methylideneamino] imidazole-4-carboxamide isomerase</fullName>
        <ecNumber evidence="4 12">5.3.1.16</ecNumber>
    </recommendedName>
    <alternativeName>
        <fullName evidence="10 12">5-proFAR isomerase</fullName>
    </alternativeName>
    <alternativeName>
        <fullName evidence="9 12">Phosphoribosylformimino-5-aminoimidazole carboxamide ribotide isomerase</fullName>
    </alternativeName>
</protein>
<evidence type="ECO:0000256" key="3">
    <source>
        <dbReference type="ARBA" id="ARBA00009667"/>
    </source>
</evidence>
<dbReference type="PANTHER" id="PTHR43090">
    <property type="entry name" value="1-(5-PHOSPHORIBOSYL)-5-[(5-PHOSPHORIBOSYLAMINO)METHYLIDENEAMINO] IMIDAZOLE-4-CARBOXAMIDE ISOMERASE"/>
    <property type="match status" value="1"/>
</dbReference>
<evidence type="ECO:0000256" key="1">
    <source>
        <dbReference type="ARBA" id="ARBA00000901"/>
    </source>
</evidence>
<dbReference type="OrthoDB" id="446074at2759"/>
<organism evidence="13 14">
    <name type="scientific">Geotrichum candidum</name>
    <name type="common">Oospora lactis</name>
    <name type="synonym">Dipodascus geotrichum</name>
    <dbReference type="NCBI Taxonomy" id="1173061"/>
    <lineage>
        <taxon>Eukaryota</taxon>
        <taxon>Fungi</taxon>
        <taxon>Dikarya</taxon>
        <taxon>Ascomycota</taxon>
        <taxon>Saccharomycotina</taxon>
        <taxon>Dipodascomycetes</taxon>
        <taxon>Dipodascales</taxon>
        <taxon>Dipodascaceae</taxon>
        <taxon>Geotrichum</taxon>
    </lineage>
</organism>
<dbReference type="EC" id="5.3.1.16" evidence="4 12"/>
<dbReference type="InterPro" id="IPR011858">
    <property type="entry name" value="His6/HISN3"/>
</dbReference>
<proteinExistence type="inferred from homology"/>
<keyword evidence="14" id="KW-1185">Reference proteome</keyword>
<evidence type="ECO:0000313" key="13">
    <source>
        <dbReference type="EMBL" id="CDO52022.1"/>
    </source>
</evidence>
<keyword evidence="7 11" id="KW-0368">Histidine biosynthesis</keyword>
<evidence type="ECO:0000256" key="4">
    <source>
        <dbReference type="ARBA" id="ARBA00012550"/>
    </source>
</evidence>
<evidence type="ECO:0000256" key="10">
    <source>
        <dbReference type="ARBA" id="ARBA00031376"/>
    </source>
</evidence>
<keyword evidence="8 12" id="KW-0413">Isomerase</keyword>
<comment type="similarity">
    <text evidence="3 11">Belongs to the HisA/HisF family.</text>
</comment>
<reference evidence="13" key="1">
    <citation type="submission" date="2014-03" db="EMBL/GenBank/DDBJ databases">
        <authorList>
            <person name="Casaregola S."/>
        </authorList>
    </citation>
    <scope>NUCLEOTIDE SEQUENCE [LARGE SCALE GENOMIC DNA]</scope>
    <source>
        <strain evidence="13">CLIB 918</strain>
    </source>
</reference>
<dbReference type="FunFam" id="3.20.20.70:FF:000110">
    <property type="entry name" value="1-(5-phosphoribosyl)-5-[(5-phosphoribosylamino)methylideneamino] imidazole-4-carboxamide isomerase, chloroplastic"/>
    <property type="match status" value="1"/>
</dbReference>
<dbReference type="GO" id="GO:0000162">
    <property type="term" value="P:L-tryptophan biosynthetic process"/>
    <property type="evidence" value="ECO:0007669"/>
    <property type="project" value="TreeGrafter"/>
</dbReference>
<evidence type="ECO:0000256" key="12">
    <source>
        <dbReference type="RuleBase" id="RU364022"/>
    </source>
</evidence>
<comment type="subcellular location">
    <subcellularLocation>
        <location evidence="12">Cytoplasm</location>
    </subcellularLocation>
</comment>
<dbReference type="CDD" id="cd04723">
    <property type="entry name" value="HisA_HisF"/>
    <property type="match status" value="1"/>
</dbReference>
<evidence type="ECO:0000256" key="9">
    <source>
        <dbReference type="ARBA" id="ARBA00030547"/>
    </source>
</evidence>
<accession>A0A0J9X4G2</accession>
<dbReference type="InterPro" id="IPR013785">
    <property type="entry name" value="Aldolase_TIM"/>
</dbReference>